<evidence type="ECO:0000256" key="4">
    <source>
        <dbReference type="ARBA" id="ARBA00022989"/>
    </source>
</evidence>
<protein>
    <submittedName>
        <fullName evidence="9">HCO3 transporter family-domain-containing protein</fullName>
    </submittedName>
</protein>
<comment type="subcellular location">
    <subcellularLocation>
        <location evidence="1">Membrane</location>
        <topology evidence="1">Multi-pass membrane protein</topology>
    </subcellularLocation>
</comment>
<evidence type="ECO:0000313" key="10">
    <source>
        <dbReference type="Proteomes" id="UP000815325"/>
    </source>
</evidence>
<comment type="similarity">
    <text evidence="2">Belongs to the anion exchanger (TC 2.A.31.3) family.</text>
</comment>
<dbReference type="PANTHER" id="PTHR11453:SF82">
    <property type="entry name" value="BORON TRANSPORTER 1"/>
    <property type="match status" value="1"/>
</dbReference>
<evidence type="ECO:0000256" key="3">
    <source>
        <dbReference type="ARBA" id="ARBA00022692"/>
    </source>
</evidence>
<comment type="caution">
    <text evidence="9">The sequence shown here is derived from an EMBL/GenBank/DDBJ whole genome shotgun (WGS) entry which is preliminary data.</text>
</comment>
<feature type="compositionally biased region" description="Basic and acidic residues" evidence="6">
    <location>
        <begin position="684"/>
        <end position="695"/>
    </location>
</feature>
<proteinExistence type="inferred from homology"/>
<accession>A0ABQ7G7V0</accession>
<feature type="transmembrane region" description="Helical" evidence="7">
    <location>
        <begin position="43"/>
        <end position="65"/>
    </location>
</feature>
<keyword evidence="3 7" id="KW-0812">Transmembrane</keyword>
<sequence length="695" mass="77702">MGRSWKDLLGWDDPRARPFGELVLDVKNRFPYYLDDWRSAWKYGIRILAPATYVFFTSILPAVSFGEQLAQNTEGELTAVHVVFAGALGGIIQPIVTIISFQFTFVEQRSDLDRSMFLPWVAWTGIFAAIFLILMSIFGICRFIYRFTRLSGETFGMLIAVLFLQQAVVGMISEFRRASEYARAGGIRGDTRDPDVFRREDEDLAIMTNGLWALFLFAGMVSTSLMVDKARDWRFGTLLFRRLMADYGVPFMVVVWTGLSYSLQSDGNGRHVPSTIPRRVTTPLLWQVTYTWRVAERMGDIPGPLIAAALVPGIIIAILFWFDHGVSIKLGMPKELNLQKPAAYAWDQIVLSITMVITALLGCPFPNAAIPQCPMHTNALATMRMLTEMDERRQARKEARAKRRLTASGHGISGARTPQLPSNIKRYPPNPVVEIEASSPRDSEDGAVNGLDHVHGGMPNGTAVTVNNFDGVEAGAHSKDNAGLNHRKTPGSAVKDVFVRHFAAKHPAIEDAADSDDEEEEEEPPPPGVAEQRLSNLIQSMMLAICLVLMHVIQLIPTPVIWGYFAYMAITSFDGMQFWDRMMLVFTDRKYYPALVARGNADYLKTVPYPTIVLFTALQFGWLTGLWALVTWAGVGGVAFPAPVVALIPIRAYILPYIFKEEHLEALDPLEKDHTHKSSPYGQEEDKQRHVEEVA</sequence>
<feature type="domain" description="Bicarbonate transporter-like transmembrane" evidence="8">
    <location>
        <begin position="522"/>
        <end position="670"/>
    </location>
</feature>
<dbReference type="InterPro" id="IPR003020">
    <property type="entry name" value="HCO3_transpt_euk"/>
</dbReference>
<feature type="transmembrane region" description="Helical" evidence="7">
    <location>
        <begin position="204"/>
        <end position="227"/>
    </location>
</feature>
<dbReference type="InterPro" id="IPR011531">
    <property type="entry name" value="HCO3_transpt-like_TM_dom"/>
</dbReference>
<feature type="transmembrane region" description="Helical" evidence="7">
    <location>
        <begin position="120"/>
        <end position="143"/>
    </location>
</feature>
<evidence type="ECO:0000256" key="2">
    <source>
        <dbReference type="ARBA" id="ARBA00006262"/>
    </source>
</evidence>
<evidence type="ECO:0000259" key="8">
    <source>
        <dbReference type="Pfam" id="PF00955"/>
    </source>
</evidence>
<feature type="transmembrane region" description="Helical" evidence="7">
    <location>
        <begin position="638"/>
        <end position="659"/>
    </location>
</feature>
<evidence type="ECO:0000256" key="6">
    <source>
        <dbReference type="SAM" id="MobiDB-lite"/>
    </source>
</evidence>
<feature type="compositionally biased region" description="Acidic residues" evidence="6">
    <location>
        <begin position="511"/>
        <end position="524"/>
    </location>
</feature>
<feature type="region of interest" description="Disordered" evidence="6">
    <location>
        <begin position="672"/>
        <end position="695"/>
    </location>
</feature>
<feature type="region of interest" description="Disordered" evidence="6">
    <location>
        <begin position="393"/>
        <end position="429"/>
    </location>
</feature>
<feature type="transmembrane region" description="Helical" evidence="7">
    <location>
        <begin position="541"/>
        <end position="567"/>
    </location>
</feature>
<feature type="domain" description="Bicarbonate transporter-like transmembrane" evidence="8">
    <location>
        <begin position="210"/>
        <end position="392"/>
    </location>
</feature>
<feature type="region of interest" description="Disordered" evidence="6">
    <location>
        <begin position="509"/>
        <end position="530"/>
    </location>
</feature>
<feature type="transmembrane region" description="Helical" evidence="7">
    <location>
        <begin position="343"/>
        <end position="362"/>
    </location>
</feature>
<name>A0ABQ7G7V0_DUNSA</name>
<dbReference type="EMBL" id="MU070016">
    <property type="protein sequence ID" value="KAF5830686.1"/>
    <property type="molecule type" value="Genomic_DNA"/>
</dbReference>
<dbReference type="Proteomes" id="UP000815325">
    <property type="component" value="Unassembled WGS sequence"/>
</dbReference>
<feature type="transmembrane region" description="Helical" evidence="7">
    <location>
        <begin position="77"/>
        <end position="100"/>
    </location>
</feature>
<keyword evidence="10" id="KW-1185">Reference proteome</keyword>
<dbReference type="Pfam" id="PF00955">
    <property type="entry name" value="HCO3_cotransp"/>
    <property type="match status" value="3"/>
</dbReference>
<feature type="transmembrane region" description="Helical" evidence="7">
    <location>
        <begin position="301"/>
        <end position="322"/>
    </location>
</feature>
<evidence type="ECO:0000313" key="9">
    <source>
        <dbReference type="EMBL" id="KAF5830686.1"/>
    </source>
</evidence>
<feature type="transmembrane region" description="Helical" evidence="7">
    <location>
        <begin position="155"/>
        <end position="173"/>
    </location>
</feature>
<dbReference type="PANTHER" id="PTHR11453">
    <property type="entry name" value="ANION EXCHANGE PROTEIN"/>
    <property type="match status" value="1"/>
</dbReference>
<dbReference type="Gene3D" id="1.10.287.570">
    <property type="entry name" value="Helical hairpin bin"/>
    <property type="match status" value="1"/>
</dbReference>
<reference evidence="9" key="1">
    <citation type="submission" date="2017-08" db="EMBL/GenBank/DDBJ databases">
        <authorList>
            <person name="Polle J.E."/>
            <person name="Barry K."/>
            <person name="Cushman J."/>
            <person name="Schmutz J."/>
            <person name="Tran D."/>
            <person name="Hathwaick L.T."/>
            <person name="Yim W.C."/>
            <person name="Jenkins J."/>
            <person name="Mckie-Krisberg Z.M."/>
            <person name="Prochnik S."/>
            <person name="Lindquist E."/>
            <person name="Dockter R.B."/>
            <person name="Adam C."/>
            <person name="Molina H."/>
            <person name="Bunkerborg J."/>
            <person name="Jin E."/>
            <person name="Buchheim M."/>
            <person name="Magnuson J."/>
        </authorList>
    </citation>
    <scope>NUCLEOTIDE SEQUENCE</scope>
    <source>
        <strain evidence="9">CCAP 19/18</strain>
    </source>
</reference>
<keyword evidence="5 7" id="KW-0472">Membrane</keyword>
<keyword evidence="4 7" id="KW-1133">Transmembrane helix</keyword>
<evidence type="ECO:0000256" key="5">
    <source>
        <dbReference type="ARBA" id="ARBA00023136"/>
    </source>
</evidence>
<gene>
    <name evidence="9" type="ORF">DUNSADRAFT_14187</name>
</gene>
<evidence type="ECO:0000256" key="7">
    <source>
        <dbReference type="SAM" id="Phobius"/>
    </source>
</evidence>
<feature type="domain" description="Bicarbonate transporter-like transmembrane" evidence="8">
    <location>
        <begin position="17"/>
        <end position="177"/>
    </location>
</feature>
<organism evidence="9 10">
    <name type="scientific">Dunaliella salina</name>
    <name type="common">Green alga</name>
    <name type="synonym">Protococcus salinus</name>
    <dbReference type="NCBI Taxonomy" id="3046"/>
    <lineage>
        <taxon>Eukaryota</taxon>
        <taxon>Viridiplantae</taxon>
        <taxon>Chlorophyta</taxon>
        <taxon>core chlorophytes</taxon>
        <taxon>Chlorophyceae</taxon>
        <taxon>CS clade</taxon>
        <taxon>Chlamydomonadales</taxon>
        <taxon>Dunaliellaceae</taxon>
        <taxon>Dunaliella</taxon>
    </lineage>
</organism>
<evidence type="ECO:0000256" key="1">
    <source>
        <dbReference type="ARBA" id="ARBA00004141"/>
    </source>
</evidence>